<dbReference type="Proteomes" id="UP000765509">
    <property type="component" value="Unassembled WGS sequence"/>
</dbReference>
<evidence type="ECO:0000313" key="4">
    <source>
        <dbReference type="Proteomes" id="UP000765509"/>
    </source>
</evidence>
<comment type="caution">
    <text evidence="3">The sequence shown here is derived from an EMBL/GenBank/DDBJ whole genome shotgun (WGS) entry which is preliminary data.</text>
</comment>
<accession>A0A9Q3CPC4</accession>
<proteinExistence type="predicted"/>
<evidence type="ECO:0000256" key="2">
    <source>
        <dbReference type="SAM" id="Phobius"/>
    </source>
</evidence>
<evidence type="ECO:0000313" key="3">
    <source>
        <dbReference type="EMBL" id="MBW0488821.1"/>
    </source>
</evidence>
<feature type="transmembrane region" description="Helical" evidence="2">
    <location>
        <begin position="370"/>
        <end position="388"/>
    </location>
</feature>
<feature type="transmembrane region" description="Helical" evidence="2">
    <location>
        <begin position="178"/>
        <end position="200"/>
    </location>
</feature>
<evidence type="ECO:0000256" key="1">
    <source>
        <dbReference type="SAM" id="MobiDB-lite"/>
    </source>
</evidence>
<reference evidence="3" key="1">
    <citation type="submission" date="2021-03" db="EMBL/GenBank/DDBJ databases">
        <title>Draft genome sequence of rust myrtle Austropuccinia psidii MF-1, a brazilian biotype.</title>
        <authorList>
            <person name="Quecine M.C."/>
            <person name="Pachon D.M.R."/>
            <person name="Bonatelli M.L."/>
            <person name="Correr F.H."/>
            <person name="Franceschini L.M."/>
            <person name="Leite T.F."/>
            <person name="Margarido G.R.A."/>
            <person name="Almeida C.A."/>
            <person name="Ferrarezi J.A."/>
            <person name="Labate C.A."/>
        </authorList>
    </citation>
    <scope>NUCLEOTIDE SEQUENCE</scope>
    <source>
        <strain evidence="3">MF-1</strain>
    </source>
</reference>
<organism evidence="3 4">
    <name type="scientific">Austropuccinia psidii MF-1</name>
    <dbReference type="NCBI Taxonomy" id="1389203"/>
    <lineage>
        <taxon>Eukaryota</taxon>
        <taxon>Fungi</taxon>
        <taxon>Dikarya</taxon>
        <taxon>Basidiomycota</taxon>
        <taxon>Pucciniomycotina</taxon>
        <taxon>Pucciniomycetes</taxon>
        <taxon>Pucciniales</taxon>
        <taxon>Sphaerophragmiaceae</taxon>
        <taxon>Austropuccinia</taxon>
    </lineage>
</organism>
<feature type="transmembrane region" description="Helical" evidence="2">
    <location>
        <begin position="130"/>
        <end position="157"/>
    </location>
</feature>
<feature type="transmembrane region" description="Helical" evidence="2">
    <location>
        <begin position="33"/>
        <end position="60"/>
    </location>
</feature>
<feature type="region of interest" description="Disordered" evidence="1">
    <location>
        <begin position="1"/>
        <end position="22"/>
    </location>
</feature>
<feature type="transmembrane region" description="Helical" evidence="2">
    <location>
        <begin position="94"/>
        <end position="118"/>
    </location>
</feature>
<name>A0A9Q3CPC4_9BASI</name>
<feature type="transmembrane region" description="Helical" evidence="2">
    <location>
        <begin position="263"/>
        <end position="285"/>
    </location>
</feature>
<keyword evidence="2" id="KW-0472">Membrane</keyword>
<protein>
    <submittedName>
        <fullName evidence="3">Uncharacterized protein</fullName>
    </submittedName>
</protein>
<keyword evidence="2" id="KW-1133">Transmembrane helix</keyword>
<feature type="transmembrane region" description="Helical" evidence="2">
    <location>
        <begin position="330"/>
        <end position="358"/>
    </location>
</feature>
<gene>
    <name evidence="3" type="ORF">O181_028536</name>
</gene>
<sequence length="437" mass="49858">MSSSFQSTNWSETPPDQLTEQLQNNQTPPISSYVLVLLPIFAAIFLAVFFLSVLVLVILIRRGRQNPQYKVWLWKKKYSTYRHSIPYLVPNGRVVVLASQLLSTIFFEIYIACSYASYKYPDKVNQDYRMAWLALTLIPSFLCFWWSGFSSLYACFFCRPWTSAKSQNKISAYVGHPLVMNIACLGPPLFIIAMSIYWTILAFHSYGNRQRARDGLMALLNEIKADSNINSLQTGTWVTKASPKVQEYVHSRDAFLDLLRQSFLFWTICTLCGTLFFTITAACSVKLMQLTLKTPPEKHQSENISAESVSGSTISKPLLSHRARRARTAYGFFALHCIFFIITSMERCIVDLAVYFNIKKATTQSKWQSLLVWLVLSGSVFMSLVLLIQWASVTDSTDYEDTITYSEGRMLTIPLGNVPNNDSNRHENLQEKLKVDV</sequence>
<dbReference type="OrthoDB" id="2503821at2759"/>
<dbReference type="AlphaFoldDB" id="A0A9Q3CPC4"/>
<keyword evidence="2" id="KW-0812">Transmembrane</keyword>
<keyword evidence="4" id="KW-1185">Reference proteome</keyword>
<dbReference type="EMBL" id="AVOT02009780">
    <property type="protein sequence ID" value="MBW0488821.1"/>
    <property type="molecule type" value="Genomic_DNA"/>
</dbReference>